<gene>
    <name evidence="1" type="ORF">ABXL37_11225</name>
</gene>
<evidence type="ECO:0000313" key="2">
    <source>
        <dbReference type="Proteomes" id="UP001548587"/>
    </source>
</evidence>
<keyword evidence="2" id="KW-1185">Reference proteome</keyword>
<reference evidence="1 2" key="1">
    <citation type="submission" date="2024-06" db="EMBL/GenBank/DDBJ databases">
        <title>Burkholderia sola in Mexico.</title>
        <authorList>
            <person name="Estrada P."/>
        </authorList>
    </citation>
    <scope>NUCLEOTIDE SEQUENCE [LARGE SCALE GENOMIC DNA]</scope>
    <source>
        <strain evidence="1 2">CpTa8-5</strain>
    </source>
</reference>
<evidence type="ECO:0000313" key="1">
    <source>
        <dbReference type="EMBL" id="MET1474828.1"/>
    </source>
</evidence>
<dbReference type="EMBL" id="JBEWCH010000005">
    <property type="protein sequence ID" value="MET1474828.1"/>
    <property type="molecule type" value="Genomic_DNA"/>
</dbReference>
<dbReference type="Proteomes" id="UP001548587">
    <property type="component" value="Unassembled WGS sequence"/>
</dbReference>
<organism evidence="1 2">
    <name type="scientific">Burkholderia sola</name>
    <dbReference type="NCBI Taxonomy" id="2843302"/>
    <lineage>
        <taxon>Bacteria</taxon>
        <taxon>Pseudomonadati</taxon>
        <taxon>Pseudomonadota</taxon>
        <taxon>Betaproteobacteria</taxon>
        <taxon>Burkholderiales</taxon>
        <taxon>Burkholderiaceae</taxon>
        <taxon>Burkholderia</taxon>
        <taxon>Burkholderia cepacia complex</taxon>
    </lineage>
</organism>
<accession>A0ABV2C6V3</accession>
<protein>
    <submittedName>
        <fullName evidence="1">Uncharacterized protein</fullName>
    </submittedName>
</protein>
<sequence>MLLTAFAVVTAPRVIAAVVMLALGVVRGGAVRAAAADGLAGKQA</sequence>
<proteinExistence type="predicted"/>
<dbReference type="RefSeq" id="WP_256975748.1">
    <property type="nucleotide sequence ID" value="NZ_FR989672.1"/>
</dbReference>
<name>A0ABV2C6V3_9BURK</name>
<comment type="caution">
    <text evidence="1">The sequence shown here is derived from an EMBL/GenBank/DDBJ whole genome shotgun (WGS) entry which is preliminary data.</text>
</comment>